<feature type="domain" description="TLC" evidence="7">
    <location>
        <begin position="50"/>
        <end position="242"/>
    </location>
</feature>
<evidence type="ECO:0000256" key="2">
    <source>
        <dbReference type="ARBA" id="ARBA00022692"/>
    </source>
</evidence>
<proteinExistence type="predicted"/>
<evidence type="ECO:0000313" key="9">
    <source>
        <dbReference type="Proteomes" id="UP000298327"/>
    </source>
</evidence>
<feature type="transmembrane region" description="Helical" evidence="6">
    <location>
        <begin position="212"/>
        <end position="231"/>
    </location>
</feature>
<name>A0A4Y9YPZ6_9AGAM</name>
<evidence type="ECO:0000256" key="6">
    <source>
        <dbReference type="SAM" id="Phobius"/>
    </source>
</evidence>
<keyword evidence="4 5" id="KW-0472">Membrane</keyword>
<comment type="subcellular location">
    <subcellularLocation>
        <location evidence="1">Membrane</location>
        <topology evidence="1">Multi-pass membrane protein</topology>
    </subcellularLocation>
</comment>
<evidence type="ECO:0000313" key="8">
    <source>
        <dbReference type="EMBL" id="TFY63611.1"/>
    </source>
</evidence>
<feature type="transmembrane region" description="Helical" evidence="6">
    <location>
        <begin position="174"/>
        <end position="200"/>
    </location>
</feature>
<evidence type="ECO:0000256" key="4">
    <source>
        <dbReference type="ARBA" id="ARBA00023136"/>
    </source>
</evidence>
<evidence type="ECO:0000256" key="1">
    <source>
        <dbReference type="ARBA" id="ARBA00004141"/>
    </source>
</evidence>
<dbReference type="GO" id="GO:0005783">
    <property type="term" value="C:endoplasmic reticulum"/>
    <property type="evidence" value="ECO:0007669"/>
    <property type="project" value="TreeGrafter"/>
</dbReference>
<dbReference type="SMART" id="SM00724">
    <property type="entry name" value="TLC"/>
    <property type="match status" value="1"/>
</dbReference>
<dbReference type="PANTHER" id="PTHR13439:SF0">
    <property type="entry name" value="TOPOISOMERASE I DAMAGE AFFECTED PROTEIN 4"/>
    <property type="match status" value="1"/>
</dbReference>
<keyword evidence="2 5" id="KW-0812">Transmembrane</keyword>
<dbReference type="PANTHER" id="PTHR13439">
    <property type="entry name" value="CT120 PROTEIN"/>
    <property type="match status" value="1"/>
</dbReference>
<dbReference type="Proteomes" id="UP000298327">
    <property type="component" value="Unassembled WGS sequence"/>
</dbReference>
<feature type="transmembrane region" description="Helical" evidence="6">
    <location>
        <begin position="87"/>
        <end position="106"/>
    </location>
</feature>
<evidence type="ECO:0000259" key="7">
    <source>
        <dbReference type="PROSITE" id="PS50922"/>
    </source>
</evidence>
<dbReference type="OrthoDB" id="10266980at2759"/>
<feature type="transmembrane region" description="Helical" evidence="6">
    <location>
        <begin position="118"/>
        <end position="139"/>
    </location>
</feature>
<evidence type="ECO:0000256" key="3">
    <source>
        <dbReference type="ARBA" id="ARBA00022989"/>
    </source>
</evidence>
<sequence length="249" mass="28064">MDDIRLSLIVPYLPTIFLSFILWTILQYVASPVITERVVGRQEWRVMNARTRNLWATHIVSMAHAFVAVPLALRCLDSPVLDADRAFAWDAEAGGLYAIAAGYFLWDTVESLVHYEDAGFIVHGVACLGIYTLAFRPFLGYYGARFLLWEMSTPFLNIHWFLDKTGRTGTTLQLVNGIALLGTFAGVRLIYGGLMSYHFLQTLREVHHEIPLLFTLAYGIGNVILQSLNWVCSLPIQVRKDDLRAAQAI</sequence>
<keyword evidence="9" id="KW-1185">Reference proteome</keyword>
<evidence type="ECO:0000256" key="5">
    <source>
        <dbReference type="PROSITE-ProRule" id="PRU00205"/>
    </source>
</evidence>
<dbReference type="Pfam" id="PF03798">
    <property type="entry name" value="TRAM_LAG1_CLN8"/>
    <property type="match status" value="1"/>
</dbReference>
<dbReference type="PROSITE" id="PS50922">
    <property type="entry name" value="TLC"/>
    <property type="match status" value="1"/>
</dbReference>
<comment type="caution">
    <text evidence="8">The sequence shown here is derived from an EMBL/GenBank/DDBJ whole genome shotgun (WGS) entry which is preliminary data.</text>
</comment>
<protein>
    <recommendedName>
        <fullName evidence="7">TLC domain-containing protein</fullName>
    </recommendedName>
</protein>
<dbReference type="STRING" id="205917.A0A4Y9YPZ6"/>
<organism evidence="8 9">
    <name type="scientific">Dentipellis fragilis</name>
    <dbReference type="NCBI Taxonomy" id="205917"/>
    <lineage>
        <taxon>Eukaryota</taxon>
        <taxon>Fungi</taxon>
        <taxon>Dikarya</taxon>
        <taxon>Basidiomycota</taxon>
        <taxon>Agaricomycotina</taxon>
        <taxon>Agaricomycetes</taxon>
        <taxon>Russulales</taxon>
        <taxon>Hericiaceae</taxon>
        <taxon>Dentipellis</taxon>
    </lineage>
</organism>
<feature type="transmembrane region" description="Helical" evidence="6">
    <location>
        <begin position="54"/>
        <end position="75"/>
    </location>
</feature>
<accession>A0A4Y9YPZ6</accession>
<dbReference type="GO" id="GO:0016020">
    <property type="term" value="C:membrane"/>
    <property type="evidence" value="ECO:0007669"/>
    <property type="project" value="UniProtKB-SubCell"/>
</dbReference>
<dbReference type="EMBL" id="SEOQ01000408">
    <property type="protein sequence ID" value="TFY63611.1"/>
    <property type="molecule type" value="Genomic_DNA"/>
</dbReference>
<feature type="transmembrane region" description="Helical" evidence="6">
    <location>
        <begin position="12"/>
        <end position="34"/>
    </location>
</feature>
<reference evidence="8 9" key="1">
    <citation type="submission" date="2019-02" db="EMBL/GenBank/DDBJ databases">
        <title>Genome sequencing of the rare red list fungi Dentipellis fragilis.</title>
        <authorList>
            <person name="Buettner E."/>
            <person name="Kellner H."/>
        </authorList>
    </citation>
    <scope>NUCLEOTIDE SEQUENCE [LARGE SCALE GENOMIC DNA]</scope>
    <source>
        <strain evidence="8 9">DSM 105465</strain>
    </source>
</reference>
<dbReference type="InterPro" id="IPR006634">
    <property type="entry name" value="TLC-dom"/>
</dbReference>
<dbReference type="AlphaFoldDB" id="A0A4Y9YPZ6"/>
<keyword evidence="3 6" id="KW-1133">Transmembrane helix</keyword>
<dbReference type="InterPro" id="IPR050846">
    <property type="entry name" value="TLCD"/>
</dbReference>
<gene>
    <name evidence="8" type="ORF">EVG20_g6249</name>
</gene>
<dbReference type="GO" id="GO:0055088">
    <property type="term" value="P:lipid homeostasis"/>
    <property type="evidence" value="ECO:0007669"/>
    <property type="project" value="TreeGrafter"/>
</dbReference>